<gene>
    <name evidence="2" type="ORF">CUN85_12290</name>
</gene>
<dbReference type="Proteomes" id="UP000297295">
    <property type="component" value="Unassembled WGS sequence"/>
</dbReference>
<dbReference type="EMBL" id="PGGK01000020">
    <property type="protein sequence ID" value="TGC06980.1"/>
    <property type="molecule type" value="Genomic_DNA"/>
</dbReference>
<evidence type="ECO:0000313" key="2">
    <source>
        <dbReference type="EMBL" id="TGC06980.1"/>
    </source>
</evidence>
<reference evidence="2 3" key="1">
    <citation type="submission" date="2017-11" db="EMBL/GenBank/DDBJ databases">
        <title>Isolation and Characterization of Methanogenic Archaea from Saline Meromictic Lake at Siberia.</title>
        <authorList>
            <person name="Shen Y."/>
            <person name="Huang H.-H."/>
            <person name="Lai M.-C."/>
            <person name="Chen S.-C."/>
        </authorList>
    </citation>
    <scope>NUCLEOTIDE SEQUENCE [LARGE SCALE GENOMIC DNA]</scope>
    <source>
        <strain evidence="2 3">SY-01</strain>
    </source>
</reference>
<keyword evidence="1" id="KW-0812">Transmembrane</keyword>
<proteinExistence type="predicted"/>
<protein>
    <submittedName>
        <fullName evidence="2">Uncharacterized protein</fullName>
    </submittedName>
</protein>
<dbReference type="RefSeq" id="WP_135390588.1">
    <property type="nucleotide sequence ID" value="NZ_PGGK01000020.1"/>
</dbReference>
<comment type="caution">
    <text evidence="2">The sequence shown here is derived from an EMBL/GenBank/DDBJ whole genome shotgun (WGS) entry which is preliminary data.</text>
</comment>
<sequence length="122" mass="13646">MLNVSTTDIILSQNQLYVSDHFLAQYVQALLTVAIFCSIGGFGTALIFTDVIVPYMRSRLQLDRELIESDEGQCQISKKRINGNHRYITFTFSNAAAFIVYNNIPVCGSVENIYKSSTTGHN</sequence>
<accession>A0A4E0PSK6</accession>
<dbReference type="AlphaFoldDB" id="A0A4E0PSK6"/>
<evidence type="ECO:0000256" key="1">
    <source>
        <dbReference type="SAM" id="Phobius"/>
    </source>
</evidence>
<keyword evidence="1" id="KW-1133">Transmembrane helix</keyword>
<feature type="transmembrane region" description="Helical" evidence="1">
    <location>
        <begin position="26"/>
        <end position="53"/>
    </location>
</feature>
<keyword evidence="1" id="KW-0472">Membrane</keyword>
<name>A0A4E0PSK6_9EURY</name>
<organism evidence="2 3">
    <name type="scientific">Methanolobus halotolerans</name>
    <dbReference type="NCBI Taxonomy" id="2052935"/>
    <lineage>
        <taxon>Archaea</taxon>
        <taxon>Methanobacteriati</taxon>
        <taxon>Methanobacteriota</taxon>
        <taxon>Stenosarchaea group</taxon>
        <taxon>Methanomicrobia</taxon>
        <taxon>Methanosarcinales</taxon>
        <taxon>Methanosarcinaceae</taxon>
        <taxon>Methanolobus</taxon>
    </lineage>
</organism>
<evidence type="ECO:0000313" key="3">
    <source>
        <dbReference type="Proteomes" id="UP000297295"/>
    </source>
</evidence>
<keyword evidence="3" id="KW-1185">Reference proteome</keyword>